<dbReference type="EMBL" id="AEJF01000108">
    <property type="protein sequence ID" value="KLU24969.1"/>
    <property type="molecule type" value="Genomic_DNA"/>
</dbReference>
<dbReference type="AlphaFoldDB" id="A0A0J1CWL2"/>
<keyword evidence="2" id="KW-1185">Reference proteome</keyword>
<organism evidence="1 2">
    <name type="scientific">Caballeronia mineralivorans PML1(12)</name>
    <dbReference type="NCBI Taxonomy" id="908627"/>
    <lineage>
        <taxon>Bacteria</taxon>
        <taxon>Pseudomonadati</taxon>
        <taxon>Pseudomonadota</taxon>
        <taxon>Betaproteobacteria</taxon>
        <taxon>Burkholderiales</taxon>
        <taxon>Burkholderiaceae</taxon>
        <taxon>Caballeronia</taxon>
    </lineage>
</organism>
<proteinExistence type="predicted"/>
<dbReference type="Proteomes" id="UP000035963">
    <property type="component" value="Unassembled WGS sequence"/>
</dbReference>
<evidence type="ECO:0000313" key="2">
    <source>
        <dbReference type="Proteomes" id="UP000035963"/>
    </source>
</evidence>
<accession>A0A0J1CWL2</accession>
<comment type="caution">
    <text evidence="1">The sequence shown here is derived from an EMBL/GenBank/DDBJ whole genome shotgun (WGS) entry which is preliminary data.</text>
</comment>
<evidence type="ECO:0000313" key="1">
    <source>
        <dbReference type="EMBL" id="KLU24969.1"/>
    </source>
</evidence>
<sequence length="77" mass="9129">MHFSLRQGEQICDRLPVILEFRRGQHKGTPDPIRTQAMQRNAAFPRHRDAAVRMWSSLQWVTLDGRQHRAIMAIWLH</sequence>
<protein>
    <submittedName>
        <fullName evidence="1">Uncharacterized protein</fullName>
    </submittedName>
</protein>
<reference evidence="1 2" key="1">
    <citation type="journal article" date="2015" name="Genome Announc.">
        <title>Draft Genome Sequence of Burkholderia sp. Strain PML1(12), an Ectomycorrhizosphere-Inhabiting Bacterium with Effective Mineral-Weathering Ability.</title>
        <authorList>
            <person name="Uroz S."/>
            <person name="Oger P."/>
        </authorList>
    </citation>
    <scope>NUCLEOTIDE SEQUENCE [LARGE SCALE GENOMIC DNA]</scope>
    <source>
        <strain evidence="2">PML1(12)</strain>
    </source>
</reference>
<gene>
    <name evidence="1" type="ORF">EOS_16870</name>
</gene>
<name>A0A0J1CWL2_9BURK</name>